<dbReference type="InterPro" id="IPR005312">
    <property type="entry name" value="DUF1759"/>
</dbReference>
<dbReference type="OrthoDB" id="10403142at2759"/>
<protein>
    <recommendedName>
        <fullName evidence="4">HAT C-terminal dimerisation domain-containing protein</fullName>
    </recommendedName>
</protein>
<dbReference type="EMBL" id="LRGB01003386">
    <property type="protein sequence ID" value="KZS02872.1"/>
    <property type="molecule type" value="Genomic_DNA"/>
</dbReference>
<feature type="compositionally biased region" description="Low complexity" evidence="1">
    <location>
        <begin position="436"/>
        <end position="445"/>
    </location>
</feature>
<keyword evidence="3" id="KW-1185">Reference proteome</keyword>
<feature type="compositionally biased region" description="Low complexity" evidence="1">
    <location>
        <begin position="142"/>
        <end position="151"/>
    </location>
</feature>
<evidence type="ECO:0000313" key="3">
    <source>
        <dbReference type="Proteomes" id="UP000076858"/>
    </source>
</evidence>
<evidence type="ECO:0000256" key="1">
    <source>
        <dbReference type="SAM" id="MobiDB-lite"/>
    </source>
</evidence>
<sequence length="985" mass="112405">MSTEPRTVKTRAAVAAEVSDERFALQKVALDEARNDIAGLNGWLERVEARVTKEYQRLEQEFRETAERQDTAIAALDGKTRTLEAEVRRFNGPLPQLEAQMQQRQSALVDNDSLTKRVMLESAKAMKKIKEILLIELRQTRQTEQGETTETVGDSTEEGATARSRHSNSASAATTSLKTSRDKGERRVNTLKAQTGHERIKEIRRKLGKISTVEERVHDREQLDVALINRSALPLPMFNGEIAAWGSWKAAWLTYNDDASLSDEQKYQYLRGCLRGKAADAVSYLQYGSNQYRKAMDVLRDRFGDEEKLKKYCLAELKAMANTRLSETSALPQWQKLHDGLTNTVAALVSLGVNIKTHEAYLDPDLLASFPKALVSRWRDSRRGRPHSVALLTNNQRGTTVHDMSTGKKSVSSSSSKKKSTCDTEQQKGNNETESELQSESSTSASLPLPVGVVPLSKILYITKKAVLKNELKDNAKWICTTADGWTSRRRSFIGITAQRLIQNLKRRCVCLAVRRVVGTCDYDVIAKLLESVYEEFDILDKMITPTVTTVPAPAMTVRASTSSANKSNRLVKEDADILDVLDEENSEFDETDDDWDDIGGDHVVDDRELVERKDEDPHDEEHERHESDIFDQTIPLTGILDERFTSENVYVFPPHRRCACHTLNLICKCDIYKNMEPSLKKLFESTDKKFKAIWAKQNRSAKVSDNIRKPLGKLFIINNETRWNSYYNAIKRGKHFINKKRSELKALFEVYGIQYFRPAEEELVREYVKIMKPMSEALDVLQADVKMLLGNRTIKHCKSLVRVMISSINTRFQDCFEDQKLILAAILHPRFKNKWISKEDREKKTQLLMNTFKSHKQDPVCSTQVSDNRKRGATEDASESQVSDFSPRRKKNKNDFFKRLFDPVDAYVDNEIYLYLSDNSKKLSSLKKYPTLKQLFLKYNAALPSSASVERLFSLAARIFVPLKNGLSDQNFEKILFLKANKHF</sequence>
<dbReference type="PANTHER" id="PTHR47501:SF5">
    <property type="entry name" value="HAT C-TERMINAL DIMERISATION DOMAIN-CONTAINING PROTEIN"/>
    <property type="match status" value="1"/>
</dbReference>
<feature type="compositionally biased region" description="Low complexity" evidence="1">
    <location>
        <begin position="167"/>
        <end position="178"/>
    </location>
</feature>
<feature type="region of interest" description="Disordered" evidence="1">
    <location>
        <begin position="386"/>
        <end position="445"/>
    </location>
</feature>
<feature type="region of interest" description="Disordered" evidence="1">
    <location>
        <begin position="859"/>
        <end position="889"/>
    </location>
</feature>
<dbReference type="AlphaFoldDB" id="A0A164K217"/>
<dbReference type="InterPro" id="IPR012337">
    <property type="entry name" value="RNaseH-like_sf"/>
</dbReference>
<gene>
    <name evidence="2" type="ORF">APZ42_034520</name>
</gene>
<dbReference type="Pfam" id="PF03564">
    <property type="entry name" value="DUF1759"/>
    <property type="match status" value="1"/>
</dbReference>
<comment type="caution">
    <text evidence="2">The sequence shown here is derived from an EMBL/GenBank/DDBJ whole genome shotgun (WGS) entry which is preliminary data.</text>
</comment>
<evidence type="ECO:0000313" key="2">
    <source>
        <dbReference type="EMBL" id="KZS02872.1"/>
    </source>
</evidence>
<accession>A0A164K217</accession>
<feature type="compositionally biased region" description="Polar residues" evidence="1">
    <location>
        <begin position="391"/>
        <end position="403"/>
    </location>
</feature>
<name>A0A164K217_9CRUS</name>
<dbReference type="Proteomes" id="UP000076858">
    <property type="component" value="Unassembled WGS sequence"/>
</dbReference>
<evidence type="ECO:0008006" key="4">
    <source>
        <dbReference type="Google" id="ProtNLM"/>
    </source>
</evidence>
<dbReference type="SUPFAM" id="SSF53098">
    <property type="entry name" value="Ribonuclease H-like"/>
    <property type="match status" value="1"/>
</dbReference>
<reference evidence="2 3" key="1">
    <citation type="submission" date="2016-03" db="EMBL/GenBank/DDBJ databases">
        <title>EvidentialGene: Evidence-directed Construction of Genes on Genomes.</title>
        <authorList>
            <person name="Gilbert D.G."/>
            <person name="Choi J.-H."/>
            <person name="Mockaitis K."/>
            <person name="Colbourne J."/>
            <person name="Pfrender M."/>
        </authorList>
    </citation>
    <scope>NUCLEOTIDE SEQUENCE [LARGE SCALE GENOMIC DNA]</scope>
    <source>
        <strain evidence="2 3">Xinb3</strain>
        <tissue evidence="2">Complete organism</tissue>
    </source>
</reference>
<dbReference type="PANTHER" id="PTHR47501">
    <property type="entry name" value="TRANSPOSASE-RELATED"/>
    <property type="match status" value="1"/>
</dbReference>
<proteinExistence type="predicted"/>
<dbReference type="STRING" id="35525.A0A164K217"/>
<organism evidence="2 3">
    <name type="scientific">Daphnia magna</name>
    <dbReference type="NCBI Taxonomy" id="35525"/>
    <lineage>
        <taxon>Eukaryota</taxon>
        <taxon>Metazoa</taxon>
        <taxon>Ecdysozoa</taxon>
        <taxon>Arthropoda</taxon>
        <taxon>Crustacea</taxon>
        <taxon>Branchiopoda</taxon>
        <taxon>Diplostraca</taxon>
        <taxon>Cladocera</taxon>
        <taxon>Anomopoda</taxon>
        <taxon>Daphniidae</taxon>
        <taxon>Daphnia</taxon>
    </lineage>
</organism>
<feature type="region of interest" description="Disordered" evidence="1">
    <location>
        <begin position="141"/>
        <end position="186"/>
    </location>
</feature>